<accession>A0A0C6P877</accession>
<dbReference type="HOGENOM" id="CLU_098560_0_0_4"/>
<reference evidence="3 4" key="1">
    <citation type="journal article" date="2012" name="BMC Genomics">
        <title>Comparative genomics of the classical Bordetella subspecies: the evolution and exchange of virulence-associated diversity amongst closely related pathogens.</title>
        <authorList>
            <person name="Park J."/>
            <person name="Zhang Y."/>
            <person name="Buboltz A.M."/>
            <person name="Zhang X."/>
            <person name="Schuster S.C."/>
            <person name="Ahuja U."/>
            <person name="Liu M."/>
            <person name="Miller J.F."/>
            <person name="Sebaihia M."/>
            <person name="Bentley S.D."/>
            <person name="Parkhill J."/>
            <person name="Harvill E.T."/>
        </authorList>
    </citation>
    <scope>NUCLEOTIDE SEQUENCE [LARGE SCALE GENOMIC DNA]</scope>
    <source>
        <strain evidence="3 4">253</strain>
    </source>
</reference>
<dbReference type="AlphaFoldDB" id="A0A0C6P877"/>
<dbReference type="OrthoDB" id="8585321at2"/>
<evidence type="ECO:0000256" key="2">
    <source>
        <dbReference type="SAM" id="MobiDB-lite"/>
    </source>
</evidence>
<protein>
    <submittedName>
        <fullName evidence="3">Putative integral membrane protein</fullName>
    </submittedName>
</protein>
<evidence type="ECO:0000313" key="3">
    <source>
        <dbReference type="EMBL" id="CCJ55982.1"/>
    </source>
</evidence>
<dbReference type="EMBL" id="HE965806">
    <property type="protein sequence ID" value="CCJ55982.1"/>
    <property type="molecule type" value="Genomic_DNA"/>
</dbReference>
<organism evidence="3 4">
    <name type="scientific">Bordetella bronchiseptica 253</name>
    <dbReference type="NCBI Taxonomy" id="568707"/>
    <lineage>
        <taxon>Bacteria</taxon>
        <taxon>Pseudomonadati</taxon>
        <taxon>Pseudomonadota</taxon>
        <taxon>Betaproteobacteria</taxon>
        <taxon>Burkholderiales</taxon>
        <taxon>Alcaligenaceae</taxon>
        <taxon>Bordetella</taxon>
    </lineage>
</organism>
<dbReference type="Pfam" id="PF20567">
    <property type="entry name" value="DUF6776"/>
    <property type="match status" value="1"/>
</dbReference>
<keyword evidence="1" id="KW-0175">Coiled coil</keyword>
<feature type="region of interest" description="Disordered" evidence="2">
    <location>
        <begin position="1"/>
        <end position="22"/>
    </location>
</feature>
<name>A0A0C6P877_BORBO</name>
<gene>
    <name evidence="3" type="ORF">BN112_4068</name>
</gene>
<evidence type="ECO:0000313" key="4">
    <source>
        <dbReference type="Proteomes" id="UP000007564"/>
    </source>
</evidence>
<evidence type="ECO:0000256" key="1">
    <source>
        <dbReference type="SAM" id="Coils"/>
    </source>
</evidence>
<proteinExistence type="predicted"/>
<dbReference type="InterPro" id="IPR046703">
    <property type="entry name" value="DUF6776"/>
</dbReference>
<dbReference type="KEGG" id="bbh:BN112_4068"/>
<feature type="coiled-coil region" evidence="1">
    <location>
        <begin position="66"/>
        <end position="128"/>
    </location>
</feature>
<sequence length="255" mass="27349">MRPGRAVMPDDSASAQPRAPVARPQGRARAWLALAAGLVVGAVAGWRYGLAHQGPDDAVVLTRQQVAAQEAAMQQREAEARFLRAQLDTADGEIAVERAARAELETQLQSAQSEVGRVRDQLAFYEQLLPPGPAGSVDIRGVAFEREGQGLRYKVLLMRSGRGETPFSGALRFQATGTLKGETVTRDLEPLTVKAEGGGATVPEAGASLLALQFDQYQRSQGLLDLPDGFVPETVTVSVLEDTTVRATRTVKLEF</sequence>
<dbReference type="Proteomes" id="UP000007564">
    <property type="component" value="Chromosome"/>
</dbReference>